<dbReference type="InterPro" id="IPR036760">
    <property type="entry name" value="SspB-like_sf"/>
</dbReference>
<dbReference type="SUPFAM" id="SSF101738">
    <property type="entry name" value="SspB-like"/>
    <property type="match status" value="1"/>
</dbReference>
<gene>
    <name evidence="2" type="ORF">SAMN05444581_108153</name>
</gene>
<name>A0A1I3ZTU6_9HYPH</name>
<evidence type="ECO:0000256" key="1">
    <source>
        <dbReference type="SAM" id="MobiDB-lite"/>
    </source>
</evidence>
<dbReference type="OrthoDB" id="9800412at2"/>
<evidence type="ECO:0000313" key="3">
    <source>
        <dbReference type="Proteomes" id="UP000198755"/>
    </source>
</evidence>
<dbReference type="Gene3D" id="2.30.30.220">
    <property type="entry name" value="SspB-like"/>
    <property type="match status" value="1"/>
</dbReference>
<reference evidence="2 3" key="1">
    <citation type="submission" date="2016-10" db="EMBL/GenBank/DDBJ databases">
        <authorList>
            <person name="de Groot N.N."/>
        </authorList>
    </citation>
    <scope>NUCLEOTIDE SEQUENCE [LARGE SCALE GENOMIC DNA]</scope>
    <source>
        <strain evidence="2 3">NE2</strain>
    </source>
</reference>
<dbReference type="Proteomes" id="UP000198755">
    <property type="component" value="Unassembled WGS sequence"/>
</dbReference>
<evidence type="ECO:0000313" key="2">
    <source>
        <dbReference type="EMBL" id="SFK47111.1"/>
    </source>
</evidence>
<feature type="region of interest" description="Disordered" evidence="1">
    <location>
        <begin position="122"/>
        <end position="141"/>
    </location>
</feature>
<dbReference type="RefSeq" id="WP_091682140.1">
    <property type="nucleotide sequence ID" value="NZ_FOSN01000008.1"/>
</dbReference>
<keyword evidence="3" id="KW-1185">Reference proteome</keyword>
<dbReference type="Pfam" id="PF04386">
    <property type="entry name" value="SspB"/>
    <property type="match status" value="1"/>
</dbReference>
<evidence type="ECO:0008006" key="4">
    <source>
        <dbReference type="Google" id="ProtNLM"/>
    </source>
</evidence>
<dbReference type="AlphaFoldDB" id="A0A1I3ZTU6"/>
<feature type="region of interest" description="Disordered" evidence="1">
    <location>
        <begin position="150"/>
        <end position="202"/>
    </location>
</feature>
<dbReference type="InterPro" id="IPR007481">
    <property type="entry name" value="SspB"/>
</dbReference>
<sequence>MATDLIRYDVLVQEALRGVVRKALGDAARDGLPGEHHFYITFRTHARGVRLSARMRERYPDEMTIILQHQFWGLSVTEHAFEVGLSFQNTPEMLLIPFDAVTRFSDPAVEFDLKFELEDEAAETGANDAGSPRGGKAGGPELAPVLTAVRTLASADAQTSKPAGAGGGDRSQEFGPELPEGEGAPEPGEAKVVSIDAFRKKP</sequence>
<accession>A0A1I3ZTU6</accession>
<dbReference type="STRING" id="1612308.SAMN05444581_108153"/>
<organism evidence="2 3">
    <name type="scientific">Methylocapsa palsarum</name>
    <dbReference type="NCBI Taxonomy" id="1612308"/>
    <lineage>
        <taxon>Bacteria</taxon>
        <taxon>Pseudomonadati</taxon>
        <taxon>Pseudomonadota</taxon>
        <taxon>Alphaproteobacteria</taxon>
        <taxon>Hyphomicrobiales</taxon>
        <taxon>Beijerinckiaceae</taxon>
        <taxon>Methylocapsa</taxon>
    </lineage>
</organism>
<dbReference type="EMBL" id="FOSN01000008">
    <property type="protein sequence ID" value="SFK47111.1"/>
    <property type="molecule type" value="Genomic_DNA"/>
</dbReference>
<feature type="compositionally biased region" description="Low complexity" evidence="1">
    <location>
        <begin position="173"/>
        <end position="187"/>
    </location>
</feature>
<protein>
    <recommendedName>
        <fullName evidence="4">Stringent starvation protein B</fullName>
    </recommendedName>
</protein>
<proteinExistence type="predicted"/>